<dbReference type="Proteomes" id="UP000216454">
    <property type="component" value="Unassembled WGS sequence"/>
</dbReference>
<comment type="catalytic activity">
    <reaction evidence="1">
        <text>(7,8-dihydropterin-6-yl)methyl diphosphate + 4-aminobenzoate = 7,8-dihydropteroate + diphosphate</text>
        <dbReference type="Rhea" id="RHEA:19949"/>
        <dbReference type="ChEBI" id="CHEBI:17836"/>
        <dbReference type="ChEBI" id="CHEBI:17839"/>
        <dbReference type="ChEBI" id="CHEBI:33019"/>
        <dbReference type="ChEBI" id="CHEBI:72950"/>
        <dbReference type="EC" id="2.5.1.15"/>
    </reaction>
</comment>
<feature type="region of interest" description="Disordered" evidence="11">
    <location>
        <begin position="26"/>
        <end position="50"/>
    </location>
</feature>
<dbReference type="GO" id="GO:0046654">
    <property type="term" value="P:tetrahydrofolate biosynthetic process"/>
    <property type="evidence" value="ECO:0007669"/>
    <property type="project" value="UniProtKB-UniPathway"/>
</dbReference>
<dbReference type="PROSITE" id="PS00793">
    <property type="entry name" value="DHPS_2"/>
    <property type="match status" value="1"/>
</dbReference>
<keyword evidence="14" id="KW-1185">Reference proteome</keyword>
<feature type="domain" description="Pterin-binding" evidence="12">
    <location>
        <begin position="65"/>
        <end position="336"/>
    </location>
</feature>
<evidence type="ECO:0000256" key="9">
    <source>
        <dbReference type="ARBA" id="ARBA00022909"/>
    </source>
</evidence>
<evidence type="ECO:0000256" key="2">
    <source>
        <dbReference type="ARBA" id="ARBA00001946"/>
    </source>
</evidence>
<dbReference type="Gene3D" id="3.20.20.20">
    <property type="entry name" value="Dihydropteroate synthase-like"/>
    <property type="match status" value="1"/>
</dbReference>
<keyword evidence="8 10" id="KW-0460">Magnesium</keyword>
<comment type="caution">
    <text evidence="13">The sequence shown here is derived from an EMBL/GenBank/DDBJ whole genome shotgun (WGS) entry which is preliminary data.</text>
</comment>
<comment type="function">
    <text evidence="10">Catalyzes the condensation of para-aminobenzoate (pABA) with 6-hydroxymethyl-7,8-dihydropterin diphosphate (DHPt-PP) to form 7,8-dihydropteroate (H2Pte), the immediate precursor of folate derivatives.</text>
</comment>
<feature type="compositionally biased region" description="Low complexity" evidence="11">
    <location>
        <begin position="26"/>
        <end position="42"/>
    </location>
</feature>
<evidence type="ECO:0000256" key="11">
    <source>
        <dbReference type="SAM" id="MobiDB-lite"/>
    </source>
</evidence>
<dbReference type="PROSITE" id="PS00792">
    <property type="entry name" value="DHPS_1"/>
    <property type="match status" value="1"/>
</dbReference>
<dbReference type="EC" id="2.5.1.15" evidence="5 10"/>
<dbReference type="PANTHER" id="PTHR20941">
    <property type="entry name" value="FOLATE SYNTHESIS PROTEINS"/>
    <property type="match status" value="1"/>
</dbReference>
<dbReference type="CDD" id="cd00739">
    <property type="entry name" value="DHPS"/>
    <property type="match status" value="1"/>
</dbReference>
<evidence type="ECO:0000256" key="3">
    <source>
        <dbReference type="ARBA" id="ARBA00004763"/>
    </source>
</evidence>
<proteinExistence type="inferred from homology"/>
<dbReference type="GO" id="GO:0004156">
    <property type="term" value="F:dihydropteroate synthase activity"/>
    <property type="evidence" value="ECO:0007669"/>
    <property type="project" value="UniProtKB-EC"/>
</dbReference>
<dbReference type="GO" id="GO:0046872">
    <property type="term" value="F:metal ion binding"/>
    <property type="evidence" value="ECO:0007669"/>
    <property type="project" value="UniProtKB-KW"/>
</dbReference>
<comment type="pathway">
    <text evidence="3 10">Cofactor biosynthesis; tetrahydrofolate biosynthesis; 7,8-dihydrofolate from 2-amino-4-hydroxy-6-hydroxymethyl-7,8-dihydropteridine diphosphate and 4-aminobenzoate: step 1/2.</text>
</comment>
<accession>A0A261EWA7</accession>
<comment type="cofactor">
    <cofactor evidence="2 10">
        <name>Mg(2+)</name>
        <dbReference type="ChEBI" id="CHEBI:18420"/>
    </cofactor>
</comment>
<dbReference type="UniPathway" id="UPA00077">
    <property type="reaction ID" value="UER00156"/>
</dbReference>
<dbReference type="NCBIfam" id="TIGR01496">
    <property type="entry name" value="DHPS"/>
    <property type="match status" value="1"/>
</dbReference>
<dbReference type="GO" id="GO:0046656">
    <property type="term" value="P:folic acid biosynthetic process"/>
    <property type="evidence" value="ECO:0007669"/>
    <property type="project" value="UniProtKB-KW"/>
</dbReference>
<evidence type="ECO:0000256" key="6">
    <source>
        <dbReference type="ARBA" id="ARBA00022679"/>
    </source>
</evidence>
<evidence type="ECO:0000256" key="8">
    <source>
        <dbReference type="ARBA" id="ARBA00022842"/>
    </source>
</evidence>
<dbReference type="EMBL" id="MWWQ01000009">
    <property type="protein sequence ID" value="OZG51150.1"/>
    <property type="molecule type" value="Genomic_DNA"/>
</dbReference>
<sequence>MTHIASTENQTVSTAADNNAAAASNAAAAAQPVQPAQSAQPTEFGGSTKQPRFTSLQALHDTKRTLVMGVLNITADSFSDGGLWLNPQKAAQHGADMMADGADIIDIGAESTRPGAQRVDEDTEKQRVLGAVKALLPHGAILSIDTTRASVAQAALEAGAQIINDVSGGQLDPDMARVVRDHDCLYIMQHWRGWLAGSHSGTPDQDTSHYEHGALADVTAEMRRQLDSLVSQGVDASRIITDPGLGFSKPKPEHNMPLLAGLDQIKALGCPVLIGQSRKRFINALLQDLPWRAAADDAGHQTDLDNATAALSALCAEHGAWAVRVHDVRRSVAAVRMGSAWRAAADLTR</sequence>
<evidence type="ECO:0000256" key="1">
    <source>
        <dbReference type="ARBA" id="ARBA00000012"/>
    </source>
</evidence>
<keyword evidence="9 10" id="KW-0289">Folate biosynthesis</keyword>
<gene>
    <name evidence="13" type="ORF">PSSU_1087</name>
</gene>
<evidence type="ECO:0000259" key="12">
    <source>
        <dbReference type="PROSITE" id="PS50972"/>
    </source>
</evidence>
<dbReference type="Pfam" id="PF00809">
    <property type="entry name" value="Pterin_bind"/>
    <property type="match status" value="1"/>
</dbReference>
<keyword evidence="7 10" id="KW-0479">Metal-binding</keyword>
<dbReference type="InterPro" id="IPR011005">
    <property type="entry name" value="Dihydropteroate_synth-like_sf"/>
</dbReference>
<name>A0A261EWA7_9BIFI</name>
<keyword evidence="6 10" id="KW-0808">Transferase</keyword>
<dbReference type="PANTHER" id="PTHR20941:SF1">
    <property type="entry name" value="FOLIC ACID SYNTHESIS PROTEIN FOL1"/>
    <property type="match status" value="1"/>
</dbReference>
<dbReference type="AlphaFoldDB" id="A0A261EWA7"/>
<evidence type="ECO:0000256" key="7">
    <source>
        <dbReference type="ARBA" id="ARBA00022723"/>
    </source>
</evidence>
<reference evidence="13 14" key="1">
    <citation type="journal article" date="2017" name="BMC Genomics">
        <title>Comparative genomic and phylogenomic analyses of the Bifidobacteriaceae family.</title>
        <authorList>
            <person name="Lugli G.A."/>
            <person name="Milani C."/>
            <person name="Turroni F."/>
            <person name="Duranti S."/>
            <person name="Mancabelli L."/>
            <person name="Mangifesta M."/>
            <person name="Ferrario C."/>
            <person name="Modesto M."/>
            <person name="Mattarelli P."/>
            <person name="Jiri K."/>
            <person name="van Sinderen D."/>
            <person name="Ventura M."/>
        </authorList>
    </citation>
    <scope>NUCLEOTIDE SEQUENCE [LARGE SCALE GENOMIC DNA]</scope>
    <source>
        <strain evidence="13 14">DSM 24744</strain>
    </source>
</reference>
<comment type="similarity">
    <text evidence="4 10">Belongs to the DHPS family.</text>
</comment>
<evidence type="ECO:0000313" key="13">
    <source>
        <dbReference type="EMBL" id="OZG51150.1"/>
    </source>
</evidence>
<dbReference type="PROSITE" id="PS50972">
    <property type="entry name" value="PTERIN_BINDING"/>
    <property type="match status" value="1"/>
</dbReference>
<dbReference type="InterPro" id="IPR000489">
    <property type="entry name" value="Pterin-binding_dom"/>
</dbReference>
<dbReference type="GO" id="GO:0005829">
    <property type="term" value="C:cytosol"/>
    <property type="evidence" value="ECO:0007669"/>
    <property type="project" value="TreeGrafter"/>
</dbReference>
<dbReference type="InterPro" id="IPR006390">
    <property type="entry name" value="DHP_synth_dom"/>
</dbReference>
<dbReference type="InterPro" id="IPR045031">
    <property type="entry name" value="DHP_synth-like"/>
</dbReference>
<evidence type="ECO:0000313" key="14">
    <source>
        <dbReference type="Proteomes" id="UP000216454"/>
    </source>
</evidence>
<evidence type="ECO:0000256" key="10">
    <source>
        <dbReference type="RuleBase" id="RU361205"/>
    </source>
</evidence>
<evidence type="ECO:0000256" key="5">
    <source>
        <dbReference type="ARBA" id="ARBA00012458"/>
    </source>
</evidence>
<dbReference type="SUPFAM" id="SSF51717">
    <property type="entry name" value="Dihydropteroate synthetase-like"/>
    <property type="match status" value="1"/>
</dbReference>
<organism evidence="13 14">
    <name type="scientific">Pseudoscardovia suis</name>
    <dbReference type="NCBI Taxonomy" id="987063"/>
    <lineage>
        <taxon>Bacteria</taxon>
        <taxon>Bacillati</taxon>
        <taxon>Actinomycetota</taxon>
        <taxon>Actinomycetes</taxon>
        <taxon>Bifidobacteriales</taxon>
        <taxon>Bifidobacteriaceae</taxon>
        <taxon>Pseudoscardovia</taxon>
    </lineage>
</organism>
<protein>
    <recommendedName>
        <fullName evidence="5 10">Dihydropteroate synthase</fullName>
        <shortName evidence="10">DHPS</shortName>
        <ecNumber evidence="5 10">2.5.1.15</ecNumber>
    </recommendedName>
    <alternativeName>
        <fullName evidence="10">Dihydropteroate pyrophosphorylase</fullName>
    </alternativeName>
</protein>
<evidence type="ECO:0000256" key="4">
    <source>
        <dbReference type="ARBA" id="ARBA00009503"/>
    </source>
</evidence>